<reference evidence="4 5" key="1">
    <citation type="submission" date="2020-01" db="EMBL/GenBank/DDBJ databases">
        <authorList>
            <consortium name="DOE Joint Genome Institute"/>
            <person name="Haridas S."/>
            <person name="Albert R."/>
            <person name="Binder M."/>
            <person name="Bloem J."/>
            <person name="Labutti K."/>
            <person name="Salamov A."/>
            <person name="Andreopoulos B."/>
            <person name="Baker S.E."/>
            <person name="Barry K."/>
            <person name="Bills G."/>
            <person name="Bluhm B.H."/>
            <person name="Cannon C."/>
            <person name="Castanera R."/>
            <person name="Culley D.E."/>
            <person name="Daum C."/>
            <person name="Ezra D."/>
            <person name="Gonzalez J.B."/>
            <person name="Henrissat B."/>
            <person name="Kuo A."/>
            <person name="Liang C."/>
            <person name="Lipzen A."/>
            <person name="Lutzoni F."/>
            <person name="Magnuson J."/>
            <person name="Mondo S."/>
            <person name="Nolan M."/>
            <person name="Ohm R."/>
            <person name="Pangilinan J."/>
            <person name="Park H.-J.H."/>
            <person name="Ramirez L."/>
            <person name="Alfaro M."/>
            <person name="Sun H."/>
            <person name="Tritt A."/>
            <person name="Yoshinaga Y."/>
            <person name="Zwiers L.-H.L."/>
            <person name="Turgeon B.G."/>
            <person name="Goodwin S.B."/>
            <person name="Spatafora J.W."/>
            <person name="Crous P.W."/>
            <person name="Grigoriev I.V."/>
        </authorList>
    </citation>
    <scope>NUCLEOTIDE SEQUENCE [LARGE SCALE GENOMIC DNA]</scope>
    <source>
        <strain evidence="4 5">CBS 611.86</strain>
    </source>
</reference>
<feature type="compositionally biased region" description="Low complexity" evidence="2">
    <location>
        <begin position="94"/>
        <end position="103"/>
    </location>
</feature>
<keyword evidence="1" id="KW-0862">Zinc</keyword>
<name>A0A7C8IAR3_9PLEO</name>
<dbReference type="PROSITE" id="PS50157">
    <property type="entry name" value="ZINC_FINGER_C2H2_2"/>
    <property type="match status" value="1"/>
</dbReference>
<feature type="region of interest" description="Disordered" evidence="2">
    <location>
        <begin position="64"/>
        <end position="110"/>
    </location>
</feature>
<keyword evidence="1" id="KW-0863">Zinc-finger</keyword>
<evidence type="ECO:0000313" key="5">
    <source>
        <dbReference type="Proteomes" id="UP000481861"/>
    </source>
</evidence>
<sequence length="389" mass="43382">MRKRDRTMAQSVQKEHSELKGKEPISMASRIAYSASDMAQSLMGSSCAASDFVTSGGGIRSKIANASSSANTPHCLQDLPVRTRRPSTYGNPGSPRSSFRSSPTGEGRCPEFDEFAAGGSALCNDDERMHTDTYSFISARDSGSADMEMACSVEEPYDVFIADRSHSNNTDVDGHKEHSRYNSEKPASFDQHGDLRNTGSAFERQHIDLTQEGLTNFLTGMDHSITQPLSRLELILGHIAETARSASAQHQEHLQRGFYQTEQQGFTTGCTGSRGAFVDAKNFSALGMRPEAHKQNLHSAMRDSLMEDQSMDDEDLEAPTFHCPWIRCHQHFNDAMELRLHRHAHPEYVCPHEDCTAQFRDHKEWVEHIAEPHHDLLENPVRTLISCDA</sequence>
<feature type="region of interest" description="Disordered" evidence="2">
    <location>
        <begin position="168"/>
        <end position="196"/>
    </location>
</feature>
<feature type="compositionally biased region" description="Polar residues" evidence="2">
    <location>
        <begin position="64"/>
        <end position="74"/>
    </location>
</feature>
<dbReference type="EMBL" id="JAADJZ010000005">
    <property type="protein sequence ID" value="KAF2874897.1"/>
    <property type="molecule type" value="Genomic_DNA"/>
</dbReference>
<feature type="region of interest" description="Disordered" evidence="2">
    <location>
        <begin position="1"/>
        <end position="23"/>
    </location>
</feature>
<dbReference type="Proteomes" id="UP000481861">
    <property type="component" value="Unassembled WGS sequence"/>
</dbReference>
<accession>A0A7C8IAR3</accession>
<protein>
    <recommendedName>
        <fullName evidence="3">C2H2-type domain-containing protein</fullName>
    </recommendedName>
</protein>
<gene>
    <name evidence="4" type="ORF">BDV95DRAFT_563883</name>
</gene>
<dbReference type="InterPro" id="IPR013087">
    <property type="entry name" value="Znf_C2H2_type"/>
</dbReference>
<comment type="caution">
    <text evidence="4">The sequence shown here is derived from an EMBL/GenBank/DDBJ whole genome shotgun (WGS) entry which is preliminary data.</text>
</comment>
<keyword evidence="1" id="KW-0479">Metal-binding</keyword>
<feature type="domain" description="C2H2-type" evidence="3">
    <location>
        <begin position="321"/>
        <end position="345"/>
    </location>
</feature>
<feature type="compositionally biased region" description="Basic and acidic residues" evidence="2">
    <location>
        <begin position="13"/>
        <end position="23"/>
    </location>
</feature>
<evidence type="ECO:0000256" key="1">
    <source>
        <dbReference type="PROSITE-ProRule" id="PRU00042"/>
    </source>
</evidence>
<dbReference type="AlphaFoldDB" id="A0A7C8IAR3"/>
<evidence type="ECO:0000313" key="4">
    <source>
        <dbReference type="EMBL" id="KAF2874897.1"/>
    </source>
</evidence>
<keyword evidence="5" id="KW-1185">Reference proteome</keyword>
<organism evidence="4 5">
    <name type="scientific">Massariosphaeria phaeospora</name>
    <dbReference type="NCBI Taxonomy" id="100035"/>
    <lineage>
        <taxon>Eukaryota</taxon>
        <taxon>Fungi</taxon>
        <taxon>Dikarya</taxon>
        <taxon>Ascomycota</taxon>
        <taxon>Pezizomycotina</taxon>
        <taxon>Dothideomycetes</taxon>
        <taxon>Pleosporomycetidae</taxon>
        <taxon>Pleosporales</taxon>
        <taxon>Pleosporales incertae sedis</taxon>
        <taxon>Massariosphaeria</taxon>
    </lineage>
</organism>
<feature type="compositionally biased region" description="Basic and acidic residues" evidence="2">
    <location>
        <begin position="168"/>
        <end position="183"/>
    </location>
</feature>
<dbReference type="GO" id="GO:0008270">
    <property type="term" value="F:zinc ion binding"/>
    <property type="evidence" value="ECO:0007669"/>
    <property type="project" value="UniProtKB-KW"/>
</dbReference>
<dbReference type="PROSITE" id="PS00028">
    <property type="entry name" value="ZINC_FINGER_C2H2_1"/>
    <property type="match status" value="1"/>
</dbReference>
<proteinExistence type="predicted"/>
<dbReference type="OrthoDB" id="3800331at2759"/>
<evidence type="ECO:0000256" key="2">
    <source>
        <dbReference type="SAM" id="MobiDB-lite"/>
    </source>
</evidence>
<evidence type="ECO:0000259" key="3">
    <source>
        <dbReference type="PROSITE" id="PS50157"/>
    </source>
</evidence>
<dbReference type="SMART" id="SM00355">
    <property type="entry name" value="ZnF_C2H2"/>
    <property type="match status" value="2"/>
</dbReference>